<dbReference type="EMBL" id="BPLR01021218">
    <property type="protein sequence ID" value="GIX87240.1"/>
    <property type="molecule type" value="Genomic_DNA"/>
</dbReference>
<name>A0AAV4NSH8_CAEEX</name>
<organism evidence="2 3">
    <name type="scientific">Caerostris extrusa</name>
    <name type="common">Bark spider</name>
    <name type="synonym">Caerostris bankana</name>
    <dbReference type="NCBI Taxonomy" id="172846"/>
    <lineage>
        <taxon>Eukaryota</taxon>
        <taxon>Metazoa</taxon>
        <taxon>Ecdysozoa</taxon>
        <taxon>Arthropoda</taxon>
        <taxon>Chelicerata</taxon>
        <taxon>Arachnida</taxon>
        <taxon>Araneae</taxon>
        <taxon>Araneomorphae</taxon>
        <taxon>Entelegynae</taxon>
        <taxon>Araneoidea</taxon>
        <taxon>Araneidae</taxon>
        <taxon>Caerostris</taxon>
    </lineage>
</organism>
<comment type="caution">
    <text evidence="2">The sequence shown here is derived from an EMBL/GenBank/DDBJ whole genome shotgun (WGS) entry which is preliminary data.</text>
</comment>
<reference evidence="2 3" key="1">
    <citation type="submission" date="2021-06" db="EMBL/GenBank/DDBJ databases">
        <title>Caerostris extrusa draft genome.</title>
        <authorList>
            <person name="Kono N."/>
            <person name="Arakawa K."/>
        </authorList>
    </citation>
    <scope>NUCLEOTIDE SEQUENCE [LARGE SCALE GENOMIC DNA]</scope>
</reference>
<evidence type="ECO:0000313" key="2">
    <source>
        <dbReference type="EMBL" id="GIX87240.1"/>
    </source>
</evidence>
<gene>
    <name evidence="2" type="ORF">CEXT_553561</name>
</gene>
<proteinExistence type="predicted"/>
<sequence length="43" mass="4871">MPQLKAELGQDRPSSAHYTPVAIDEPSTRRPCSHSYYFNLYSG</sequence>
<keyword evidence="3" id="KW-1185">Reference proteome</keyword>
<dbReference type="AlphaFoldDB" id="A0AAV4NSH8"/>
<feature type="region of interest" description="Disordered" evidence="1">
    <location>
        <begin position="1"/>
        <end position="30"/>
    </location>
</feature>
<accession>A0AAV4NSH8</accession>
<evidence type="ECO:0000256" key="1">
    <source>
        <dbReference type="SAM" id="MobiDB-lite"/>
    </source>
</evidence>
<evidence type="ECO:0000313" key="3">
    <source>
        <dbReference type="Proteomes" id="UP001054945"/>
    </source>
</evidence>
<protein>
    <submittedName>
        <fullName evidence="2">Uncharacterized protein</fullName>
    </submittedName>
</protein>
<feature type="non-terminal residue" evidence="2">
    <location>
        <position position="43"/>
    </location>
</feature>
<dbReference type="Proteomes" id="UP001054945">
    <property type="component" value="Unassembled WGS sequence"/>
</dbReference>